<organism evidence="1 2">
    <name type="scientific">Leifsonella bigeumensis</name>
    <dbReference type="NCBI Taxonomy" id="433643"/>
    <lineage>
        <taxon>Bacteria</taxon>
        <taxon>Bacillati</taxon>
        <taxon>Actinomycetota</taxon>
        <taxon>Actinomycetes</taxon>
        <taxon>Micrococcales</taxon>
        <taxon>Microbacteriaceae</taxon>
        <taxon>Leifsonella</taxon>
    </lineage>
</organism>
<dbReference type="RefSeq" id="WP_344753851.1">
    <property type="nucleotide sequence ID" value="NZ_BAABAE010000002.1"/>
</dbReference>
<name>A0ABP7F8W9_9MICO</name>
<dbReference type="SUPFAM" id="SSF51182">
    <property type="entry name" value="RmlC-like cupins"/>
    <property type="match status" value="2"/>
</dbReference>
<evidence type="ECO:0000313" key="1">
    <source>
        <dbReference type="EMBL" id="GAA3733794.1"/>
    </source>
</evidence>
<evidence type="ECO:0000313" key="2">
    <source>
        <dbReference type="Proteomes" id="UP001501004"/>
    </source>
</evidence>
<dbReference type="Proteomes" id="UP001501004">
    <property type="component" value="Unassembled WGS sequence"/>
</dbReference>
<keyword evidence="2" id="KW-1185">Reference proteome</keyword>
<gene>
    <name evidence="1" type="ORF">GCM10022239_07480</name>
</gene>
<protein>
    <submittedName>
        <fullName evidence="1">Uncharacterized protein</fullName>
    </submittedName>
</protein>
<dbReference type="InterPro" id="IPR011051">
    <property type="entry name" value="RmlC_Cupin_sf"/>
</dbReference>
<accession>A0ABP7F8W9</accession>
<dbReference type="InterPro" id="IPR014710">
    <property type="entry name" value="RmlC-like_jellyroll"/>
</dbReference>
<dbReference type="Gene3D" id="2.60.120.10">
    <property type="entry name" value="Jelly Rolls"/>
    <property type="match status" value="1"/>
</dbReference>
<proteinExistence type="predicted"/>
<sequence>MTRVTVGPVNVSRLPMESNIPGRPGVTRQVLSHNALTGATTLIQVMPAGYRPPNGEPQGSRKFEMHTCHEELFALEGTFHFGSWHTLSALGYLNHPPYWVHPADQTAATPVTFLIKFSGALDFAFEDIPSGWDGREYVHPSAPPESTLRGCSPVSVDELEWVYATDPGGAPLGFEIKEVWPGEVGGWSTSLNRYPAGWRGSGEPQRLDGGDEWFVLSGSLHLGDGVTLTAGDYYCDAEQTIDGGASAYSDDGCLAIRWRERPDHH</sequence>
<dbReference type="EMBL" id="BAABAE010000002">
    <property type="protein sequence ID" value="GAA3733794.1"/>
    <property type="molecule type" value="Genomic_DNA"/>
</dbReference>
<reference evidence="2" key="1">
    <citation type="journal article" date="2019" name="Int. J. Syst. Evol. Microbiol.">
        <title>The Global Catalogue of Microorganisms (GCM) 10K type strain sequencing project: providing services to taxonomists for standard genome sequencing and annotation.</title>
        <authorList>
            <consortium name="The Broad Institute Genomics Platform"/>
            <consortium name="The Broad Institute Genome Sequencing Center for Infectious Disease"/>
            <person name="Wu L."/>
            <person name="Ma J."/>
        </authorList>
    </citation>
    <scope>NUCLEOTIDE SEQUENCE [LARGE SCALE GENOMIC DNA]</scope>
    <source>
        <strain evidence="2">JCM 16949</strain>
    </source>
</reference>
<comment type="caution">
    <text evidence="1">The sequence shown here is derived from an EMBL/GenBank/DDBJ whole genome shotgun (WGS) entry which is preliminary data.</text>
</comment>